<keyword evidence="3" id="KW-1185">Reference proteome</keyword>
<keyword evidence="2" id="KW-0238">DNA-binding</keyword>
<evidence type="ECO:0000259" key="1">
    <source>
        <dbReference type="PROSITE" id="PS50995"/>
    </source>
</evidence>
<dbReference type="PANTHER" id="PTHR33164:SF43">
    <property type="entry name" value="HTH-TYPE TRANSCRIPTIONAL REPRESSOR YETL"/>
    <property type="match status" value="1"/>
</dbReference>
<proteinExistence type="predicted"/>
<dbReference type="AlphaFoldDB" id="A0A1G9YPC0"/>
<dbReference type="Proteomes" id="UP000214880">
    <property type="component" value="Unassembled WGS sequence"/>
</dbReference>
<dbReference type="InterPro" id="IPR000835">
    <property type="entry name" value="HTH_MarR-typ"/>
</dbReference>
<evidence type="ECO:0000313" key="2">
    <source>
        <dbReference type="EMBL" id="SDN10900.1"/>
    </source>
</evidence>
<dbReference type="STRING" id="146817.SAMN04488502_11221"/>
<dbReference type="EMBL" id="FNHB01000012">
    <property type="protein sequence ID" value="SDN10900.1"/>
    <property type="molecule type" value="Genomic_DNA"/>
</dbReference>
<dbReference type="SUPFAM" id="SSF46785">
    <property type="entry name" value="Winged helix' DNA-binding domain"/>
    <property type="match status" value="1"/>
</dbReference>
<reference evidence="2 3" key="1">
    <citation type="submission" date="2016-10" db="EMBL/GenBank/DDBJ databases">
        <authorList>
            <person name="de Groot N.N."/>
        </authorList>
    </citation>
    <scope>NUCLEOTIDE SEQUENCE [LARGE SCALE GENOMIC DNA]</scope>
    <source>
        <strain evidence="2 3">DSM 1736</strain>
    </source>
</reference>
<dbReference type="GO" id="GO:0003700">
    <property type="term" value="F:DNA-binding transcription factor activity"/>
    <property type="evidence" value="ECO:0007669"/>
    <property type="project" value="InterPro"/>
</dbReference>
<dbReference type="Gene3D" id="1.10.10.10">
    <property type="entry name" value="Winged helix-like DNA-binding domain superfamily/Winged helix DNA-binding domain"/>
    <property type="match status" value="1"/>
</dbReference>
<organism evidence="2 3">
    <name type="scientific">Dendrosporobacter quercicolus</name>
    <dbReference type="NCBI Taxonomy" id="146817"/>
    <lineage>
        <taxon>Bacteria</taxon>
        <taxon>Bacillati</taxon>
        <taxon>Bacillota</taxon>
        <taxon>Negativicutes</taxon>
        <taxon>Selenomonadales</taxon>
        <taxon>Sporomusaceae</taxon>
        <taxon>Dendrosporobacter</taxon>
    </lineage>
</organism>
<dbReference type="GO" id="GO:0006950">
    <property type="term" value="P:response to stress"/>
    <property type="evidence" value="ECO:0007669"/>
    <property type="project" value="TreeGrafter"/>
</dbReference>
<name>A0A1G9YPC0_9FIRM</name>
<dbReference type="InterPro" id="IPR036388">
    <property type="entry name" value="WH-like_DNA-bd_sf"/>
</dbReference>
<gene>
    <name evidence="2" type="ORF">SAMN04488502_11221</name>
</gene>
<protein>
    <submittedName>
        <fullName evidence="2">DNA-binding transcriptional regulator, MarR family</fullName>
    </submittedName>
</protein>
<feature type="domain" description="HTH marR-type" evidence="1">
    <location>
        <begin position="10"/>
        <end position="144"/>
    </location>
</feature>
<dbReference type="InterPro" id="IPR039422">
    <property type="entry name" value="MarR/SlyA-like"/>
</dbReference>
<dbReference type="SMART" id="SM00347">
    <property type="entry name" value="HTH_MARR"/>
    <property type="match status" value="1"/>
</dbReference>
<dbReference type="PROSITE" id="PS50995">
    <property type="entry name" value="HTH_MARR_2"/>
    <property type="match status" value="1"/>
</dbReference>
<accession>A0A1G9YPC0</accession>
<dbReference type="GO" id="GO:0003677">
    <property type="term" value="F:DNA binding"/>
    <property type="evidence" value="ECO:0007669"/>
    <property type="project" value="UniProtKB-KW"/>
</dbReference>
<evidence type="ECO:0000313" key="3">
    <source>
        <dbReference type="Proteomes" id="UP000214880"/>
    </source>
</evidence>
<dbReference type="PANTHER" id="PTHR33164">
    <property type="entry name" value="TRANSCRIPTIONAL REGULATOR, MARR FAMILY"/>
    <property type="match status" value="1"/>
</dbReference>
<dbReference type="InterPro" id="IPR036390">
    <property type="entry name" value="WH_DNA-bd_sf"/>
</dbReference>
<sequence>MQKEDDFMAESDLVIPILEALWLAKKATECMPELPAGMKPSHIRVLDVIHKQHRQNGYVRITDISTAMHITKPSITKLINELVDLGTVKKTTAAADKRIVLVELSPFGRQCVQTYVLNYHAKLAKSFSKLDREKYLSMIETVEFIYQSMKEVSKNNEF</sequence>
<dbReference type="Pfam" id="PF12802">
    <property type="entry name" value="MarR_2"/>
    <property type="match status" value="1"/>
</dbReference>